<dbReference type="SUPFAM" id="SSF57716">
    <property type="entry name" value="Glucocorticoid receptor-like (DNA-binding domain)"/>
    <property type="match status" value="1"/>
</dbReference>
<dbReference type="InterPro" id="IPR015886">
    <property type="entry name" value="H2TH_FPG"/>
</dbReference>
<gene>
    <name evidence="6" type="ORF">S01H1_51376</name>
</gene>
<feature type="compositionally biased region" description="Basic and acidic residues" evidence="4">
    <location>
        <begin position="186"/>
        <end position="197"/>
    </location>
</feature>
<protein>
    <recommendedName>
        <fullName evidence="5">FPG-type domain-containing protein</fullName>
    </recommendedName>
</protein>
<dbReference type="SMART" id="SM01232">
    <property type="entry name" value="H2TH"/>
    <property type="match status" value="1"/>
</dbReference>
<dbReference type="SUPFAM" id="SSF46946">
    <property type="entry name" value="S13-like H2TH domain"/>
    <property type="match status" value="1"/>
</dbReference>
<comment type="caution">
    <text evidence="6">The sequence shown here is derived from an EMBL/GenBank/DDBJ whole genome shotgun (WGS) entry which is preliminary data.</text>
</comment>
<dbReference type="AlphaFoldDB" id="X0XCJ2"/>
<evidence type="ECO:0000256" key="2">
    <source>
        <dbReference type="ARBA" id="ARBA00022771"/>
    </source>
</evidence>
<dbReference type="InterPro" id="IPR010663">
    <property type="entry name" value="Znf_FPG/IleRS"/>
</dbReference>
<dbReference type="GO" id="GO:0006284">
    <property type="term" value="P:base-excision repair"/>
    <property type="evidence" value="ECO:0007669"/>
    <property type="project" value="InterPro"/>
</dbReference>
<proteinExistence type="predicted"/>
<sequence>MIFDFDDGTCLAVNFWWFGYAHLAAELADHSATARLGPDALSLTLDQFRELLGGRRGGIKSFLLNQRRIAGIGNVYVQDPLFKAGIHPLRKINTLDDDEITALWQAIQETLQESIDLGGSAWERDLHGEKGRWDQSFFLVAYREGQPCPACGATVVKIKTGSTSSFICPRCQSLGDEVLRDHLAGHSAQDHPREGAVHRTAPGQQAAVKR</sequence>
<feature type="region of interest" description="Disordered" evidence="4">
    <location>
        <begin position="186"/>
        <end position="210"/>
    </location>
</feature>
<organism evidence="6">
    <name type="scientific">marine sediment metagenome</name>
    <dbReference type="NCBI Taxonomy" id="412755"/>
    <lineage>
        <taxon>unclassified sequences</taxon>
        <taxon>metagenomes</taxon>
        <taxon>ecological metagenomes</taxon>
    </lineage>
</organism>
<dbReference type="Pfam" id="PF06831">
    <property type="entry name" value="H2TH"/>
    <property type="match status" value="1"/>
</dbReference>
<feature type="domain" description="FPG-type" evidence="5">
    <location>
        <begin position="139"/>
        <end position="173"/>
    </location>
</feature>
<evidence type="ECO:0000256" key="1">
    <source>
        <dbReference type="ARBA" id="ARBA00022723"/>
    </source>
</evidence>
<keyword evidence="2" id="KW-0863">Zinc-finger</keyword>
<keyword evidence="3" id="KW-0862">Zinc</keyword>
<dbReference type="PROSITE" id="PS51066">
    <property type="entry name" value="ZF_FPG_2"/>
    <property type="match status" value="1"/>
</dbReference>
<dbReference type="EMBL" id="BARS01033152">
    <property type="protein sequence ID" value="GAG22656.1"/>
    <property type="molecule type" value="Genomic_DNA"/>
</dbReference>
<evidence type="ECO:0000259" key="5">
    <source>
        <dbReference type="PROSITE" id="PS51066"/>
    </source>
</evidence>
<dbReference type="GO" id="GO:0034039">
    <property type="term" value="F:8-oxo-7,8-dihydroguanine DNA N-glycosylase activity"/>
    <property type="evidence" value="ECO:0007669"/>
    <property type="project" value="TreeGrafter"/>
</dbReference>
<dbReference type="InterPro" id="IPR000214">
    <property type="entry name" value="Znf_DNA_glyclase/AP_lyase"/>
</dbReference>
<evidence type="ECO:0000256" key="3">
    <source>
        <dbReference type="ARBA" id="ARBA00022833"/>
    </source>
</evidence>
<dbReference type="InterPro" id="IPR010979">
    <property type="entry name" value="Ribosomal_uS13-like_H2TH"/>
</dbReference>
<dbReference type="Gene3D" id="1.10.8.50">
    <property type="match status" value="1"/>
</dbReference>
<dbReference type="PANTHER" id="PTHR22993:SF9">
    <property type="entry name" value="FORMAMIDOPYRIMIDINE-DNA GLYCOSYLASE"/>
    <property type="match status" value="1"/>
</dbReference>
<name>X0XCJ2_9ZZZZ</name>
<dbReference type="Pfam" id="PF06827">
    <property type="entry name" value="zf-FPG_IleRS"/>
    <property type="match status" value="1"/>
</dbReference>
<accession>X0XCJ2</accession>
<evidence type="ECO:0000256" key="4">
    <source>
        <dbReference type="SAM" id="MobiDB-lite"/>
    </source>
</evidence>
<dbReference type="GO" id="GO:0003906">
    <property type="term" value="F:DNA-(apurinic or apyrimidinic site) endonuclease activity"/>
    <property type="evidence" value="ECO:0007669"/>
    <property type="project" value="InterPro"/>
</dbReference>
<reference evidence="6" key="1">
    <citation type="journal article" date="2014" name="Front. Microbiol.">
        <title>High frequency of phylogenetically diverse reductive dehalogenase-homologous genes in deep subseafloor sedimentary metagenomes.</title>
        <authorList>
            <person name="Kawai M."/>
            <person name="Futagami T."/>
            <person name="Toyoda A."/>
            <person name="Takaki Y."/>
            <person name="Nishi S."/>
            <person name="Hori S."/>
            <person name="Arai W."/>
            <person name="Tsubouchi T."/>
            <person name="Morono Y."/>
            <person name="Uchiyama I."/>
            <person name="Ito T."/>
            <person name="Fujiyama A."/>
            <person name="Inagaki F."/>
            <person name="Takami H."/>
        </authorList>
    </citation>
    <scope>NUCLEOTIDE SEQUENCE</scope>
    <source>
        <strain evidence="6">Expedition CK06-06</strain>
    </source>
</reference>
<dbReference type="GO" id="GO:0003684">
    <property type="term" value="F:damaged DNA binding"/>
    <property type="evidence" value="ECO:0007669"/>
    <property type="project" value="InterPro"/>
</dbReference>
<dbReference type="GO" id="GO:0008270">
    <property type="term" value="F:zinc ion binding"/>
    <property type="evidence" value="ECO:0007669"/>
    <property type="project" value="UniProtKB-KW"/>
</dbReference>
<evidence type="ECO:0000313" key="6">
    <source>
        <dbReference type="EMBL" id="GAG22656.1"/>
    </source>
</evidence>
<keyword evidence="1" id="KW-0479">Metal-binding</keyword>
<dbReference type="PANTHER" id="PTHR22993">
    <property type="entry name" value="FORMAMIDOPYRIMIDINE-DNA GLYCOSYLASE"/>
    <property type="match status" value="1"/>
</dbReference>